<reference evidence="1" key="1">
    <citation type="submission" date="2021-02" db="EMBL/GenBank/DDBJ databases">
        <authorList>
            <person name="Nowell W R."/>
        </authorList>
    </citation>
    <scope>NUCLEOTIDE SEQUENCE</scope>
</reference>
<protein>
    <submittedName>
        <fullName evidence="1">Uncharacterized protein</fullName>
    </submittedName>
</protein>
<evidence type="ECO:0000313" key="1">
    <source>
        <dbReference type="EMBL" id="CAF4280992.1"/>
    </source>
</evidence>
<accession>A0A820GL02</accession>
<dbReference type="Proteomes" id="UP000663836">
    <property type="component" value="Unassembled WGS sequence"/>
</dbReference>
<dbReference type="EMBL" id="CAJOBD010030080">
    <property type="protein sequence ID" value="CAF4280992.1"/>
    <property type="molecule type" value="Genomic_DNA"/>
</dbReference>
<proteinExistence type="predicted"/>
<sequence>MNRTNHELQQQLIYLPEWTENVQPSIDSKFLSTAVEAMVKHGQYRLNMEFTHKRAMLKLNAVDHRFISAVYALKPTEEQIVLIKMYWQAITNEQKALEEVEILRKRVSLR</sequence>
<organism evidence="1 2">
    <name type="scientific">Rotaria sordida</name>
    <dbReference type="NCBI Taxonomy" id="392033"/>
    <lineage>
        <taxon>Eukaryota</taxon>
        <taxon>Metazoa</taxon>
        <taxon>Spiralia</taxon>
        <taxon>Gnathifera</taxon>
        <taxon>Rotifera</taxon>
        <taxon>Eurotatoria</taxon>
        <taxon>Bdelloidea</taxon>
        <taxon>Philodinida</taxon>
        <taxon>Philodinidae</taxon>
        <taxon>Rotaria</taxon>
    </lineage>
</organism>
<dbReference type="AlphaFoldDB" id="A0A820GL02"/>
<evidence type="ECO:0000313" key="2">
    <source>
        <dbReference type="Proteomes" id="UP000663836"/>
    </source>
</evidence>
<name>A0A820GL02_9BILA</name>
<gene>
    <name evidence="1" type="ORF">JBS370_LOCUS39754</name>
</gene>
<comment type="caution">
    <text evidence="1">The sequence shown here is derived from an EMBL/GenBank/DDBJ whole genome shotgun (WGS) entry which is preliminary data.</text>
</comment>